<dbReference type="AlphaFoldDB" id="A0A3M0C7V1"/>
<dbReference type="InParanoid" id="A0A3M0C7V1"/>
<dbReference type="Proteomes" id="UP000271227">
    <property type="component" value="Unassembled WGS sequence"/>
</dbReference>
<evidence type="ECO:0000313" key="1">
    <source>
        <dbReference type="EMBL" id="RMB04787.1"/>
    </source>
</evidence>
<gene>
    <name evidence="1" type="ORF">BXY39_2351</name>
</gene>
<keyword evidence="2" id="KW-1185">Reference proteome</keyword>
<proteinExistence type="predicted"/>
<protein>
    <submittedName>
        <fullName evidence="1">Uncharacterized protein</fullName>
    </submittedName>
</protein>
<name>A0A3M0C7V1_9PROT</name>
<organism evidence="1 2">
    <name type="scientific">Eilatimonas milleporae</name>
    <dbReference type="NCBI Taxonomy" id="911205"/>
    <lineage>
        <taxon>Bacteria</taxon>
        <taxon>Pseudomonadati</taxon>
        <taxon>Pseudomonadota</taxon>
        <taxon>Alphaproteobacteria</taxon>
        <taxon>Kordiimonadales</taxon>
        <taxon>Kordiimonadaceae</taxon>
        <taxon>Eilatimonas</taxon>
    </lineage>
</organism>
<accession>A0A3M0C7V1</accession>
<reference evidence="1 2" key="1">
    <citation type="submission" date="2018-10" db="EMBL/GenBank/DDBJ databases">
        <title>Genomic Encyclopedia of Archaeal and Bacterial Type Strains, Phase II (KMG-II): from individual species to whole genera.</title>
        <authorList>
            <person name="Goeker M."/>
        </authorList>
    </citation>
    <scope>NUCLEOTIDE SEQUENCE [LARGE SCALE GENOMIC DNA]</scope>
    <source>
        <strain evidence="1 2">DSM 25217</strain>
    </source>
</reference>
<evidence type="ECO:0000313" key="2">
    <source>
        <dbReference type="Proteomes" id="UP000271227"/>
    </source>
</evidence>
<sequence length="52" mass="5863">MDNALLNGAHFHRETNSKLIQDIQIRGHVLTDGDYMITIPGRERTTIPDGET</sequence>
<dbReference type="EMBL" id="REFR01000012">
    <property type="protein sequence ID" value="RMB04787.1"/>
    <property type="molecule type" value="Genomic_DNA"/>
</dbReference>
<comment type="caution">
    <text evidence="1">The sequence shown here is derived from an EMBL/GenBank/DDBJ whole genome shotgun (WGS) entry which is preliminary data.</text>
</comment>